<dbReference type="EMBL" id="ATMH01004794">
    <property type="protein sequence ID" value="EPY28962.1"/>
    <property type="molecule type" value="Genomic_DNA"/>
</dbReference>
<dbReference type="InterPro" id="IPR052394">
    <property type="entry name" value="LRR-containing"/>
</dbReference>
<dbReference type="Pfam" id="PF13516">
    <property type="entry name" value="LRR_6"/>
    <property type="match status" value="7"/>
</dbReference>
<dbReference type="AlphaFoldDB" id="S9UDR8"/>
<proteinExistence type="predicted"/>
<gene>
    <name evidence="3" type="ORF">STCU_04794</name>
    <name evidence="2" type="ORF">STCU_07773</name>
</gene>
<evidence type="ECO:0000313" key="3">
    <source>
        <dbReference type="EMBL" id="EPY28962.1"/>
    </source>
</evidence>
<reference evidence="3 4" key="1">
    <citation type="journal article" date="2013" name="PLoS ONE">
        <title>Predicting the Proteins of Angomonas deanei, Strigomonas culicis and Their Respective Endosymbionts Reveals New Aspects of the Trypanosomatidae Family.</title>
        <authorList>
            <person name="Motta M.C."/>
            <person name="Martins A.C."/>
            <person name="de Souza S.S."/>
            <person name="Catta-Preta C.M."/>
            <person name="Silva R."/>
            <person name="Klein C.C."/>
            <person name="de Almeida L.G."/>
            <person name="de Lima Cunha O."/>
            <person name="Ciapina L.P."/>
            <person name="Brocchi M."/>
            <person name="Colabardini A.C."/>
            <person name="de Araujo Lima B."/>
            <person name="Machado C.R."/>
            <person name="de Almeida Soares C.M."/>
            <person name="Probst C.M."/>
            <person name="de Menezes C.B."/>
            <person name="Thompson C.E."/>
            <person name="Bartholomeu D.C."/>
            <person name="Gradia D.F."/>
            <person name="Pavoni D.P."/>
            <person name="Grisard E.C."/>
            <person name="Fantinatti-Garboggini F."/>
            <person name="Marchini F.K."/>
            <person name="Rodrigues-Luiz G.F."/>
            <person name="Wagner G."/>
            <person name="Goldman G.H."/>
            <person name="Fietto J.L."/>
            <person name="Elias M.C."/>
            <person name="Goldman M.H."/>
            <person name="Sagot M.F."/>
            <person name="Pereira M."/>
            <person name="Stoco P.H."/>
            <person name="de Mendonca-Neto R.P."/>
            <person name="Teixeira S.M."/>
            <person name="Maciel T.E."/>
            <person name="de Oliveira Mendes T.A."/>
            <person name="Urmenyi T.P."/>
            <person name="de Souza W."/>
            <person name="Schenkman S."/>
            <person name="de Vasconcelos A.T."/>
        </authorList>
    </citation>
    <scope>NUCLEOTIDE SEQUENCE [LARGE SCALE GENOMIC DNA]</scope>
</reference>
<dbReference type="EMBL" id="ATMH01007773">
    <property type="protein sequence ID" value="EPY23298.1"/>
    <property type="molecule type" value="Genomic_DNA"/>
</dbReference>
<dbReference type="InterPro" id="IPR032675">
    <property type="entry name" value="LRR_dom_sf"/>
</dbReference>
<dbReference type="InterPro" id="IPR001611">
    <property type="entry name" value="Leu-rich_rpt"/>
</dbReference>
<dbReference type="Gene3D" id="3.80.10.10">
    <property type="entry name" value="Ribonuclease Inhibitor"/>
    <property type="match status" value="3"/>
</dbReference>
<sequence>MTSEPNSDTEVDLPTLYAYEEVERVKSKEELIVERFRELHMEAFPAKEFPESDPTGGKSYLHACNQINKDSFMIFPTQSIANELAKDKETLDLSHANLGVKGCTALAAALRINTTATALVLVGNHMGATGALEVVKAIHESRNVTQLDLSSNGLGKVELSGGTAAQASTVIRELFATGSLIESLSLRDNGIGDADTRTIAEVLSENTVLHELDLSYNQIGYLGAIELSKMLSQNVDLRVINLEWNNFRNTGASKLLSEGVLNNNTLKTVNLSACGLDDACAVLLGRVISENAIEEFYVANNRIGAAGAEAIAKGLPASSSLQTLVLDGNPVKDKGCLALVGVVTSGEARSLRLLSLKHCECSPETELSGSQSNSSSCKILISEGRS</sequence>
<feature type="compositionally biased region" description="Polar residues" evidence="1">
    <location>
        <begin position="365"/>
        <end position="377"/>
    </location>
</feature>
<keyword evidence="4" id="KW-1185">Reference proteome</keyword>
<evidence type="ECO:0000313" key="2">
    <source>
        <dbReference type="EMBL" id="EPY23298.1"/>
    </source>
</evidence>
<organism evidence="3 4">
    <name type="scientific">Strigomonas culicis</name>
    <dbReference type="NCBI Taxonomy" id="28005"/>
    <lineage>
        <taxon>Eukaryota</taxon>
        <taxon>Discoba</taxon>
        <taxon>Euglenozoa</taxon>
        <taxon>Kinetoplastea</taxon>
        <taxon>Metakinetoplastina</taxon>
        <taxon>Trypanosomatida</taxon>
        <taxon>Trypanosomatidae</taxon>
        <taxon>Strigomonadinae</taxon>
        <taxon>Strigomonas</taxon>
    </lineage>
</organism>
<comment type="caution">
    <text evidence="3">The sequence shown here is derived from an EMBL/GenBank/DDBJ whole genome shotgun (WGS) entry which is preliminary data.</text>
</comment>
<feature type="region of interest" description="Disordered" evidence="1">
    <location>
        <begin position="364"/>
        <end position="386"/>
    </location>
</feature>
<dbReference type="OrthoDB" id="245638at2759"/>
<dbReference type="SMART" id="SM00368">
    <property type="entry name" value="LRR_RI"/>
    <property type="match status" value="8"/>
</dbReference>
<dbReference type="PANTHER" id="PTHR24114">
    <property type="entry name" value="LEUCINE RICH REPEAT FAMILY PROTEIN"/>
    <property type="match status" value="1"/>
</dbReference>
<accession>S9UDR8</accession>
<reference evidence="3" key="2">
    <citation type="submission" date="2013-03" db="EMBL/GenBank/DDBJ databases">
        <authorList>
            <person name="Motta M.C.M."/>
            <person name="Martins A.C.A."/>
            <person name="Preta C.M.C.C."/>
            <person name="Silva R."/>
            <person name="de Souza S.S."/>
            <person name="Klein C.C."/>
            <person name="de Almeida L.G.P."/>
            <person name="Cunha O.L."/>
            <person name="Colabardini A.C."/>
            <person name="Lima B.A."/>
            <person name="Machado C.R."/>
            <person name="Soares C.M.A."/>
            <person name="de Menezes C.B.A."/>
            <person name="Bartolomeu D.C."/>
            <person name="Grisard E.C."/>
            <person name="Fantinatti-Garboggini F."/>
            <person name="Rodrigues-Luiz G.F."/>
            <person name="Wagner G."/>
            <person name="Goldman G.H."/>
            <person name="Fietto J.L.R."/>
            <person name="Ciapina L.P."/>
            <person name="Brocchi M."/>
            <person name="Elias M.C."/>
            <person name="Goldman M.H.S."/>
            <person name="Sagot M.-F."/>
            <person name="Pereira M."/>
            <person name="Stoco P.H."/>
            <person name="Teixeira S.M.R."/>
            <person name="de Mendonca-Neto R.P."/>
            <person name="Maciel T.E.F."/>
            <person name="Mendes T.A.O."/>
            <person name="Urmenyi T.P."/>
            <person name="Teixeira M.M.G."/>
            <person name="de Camargo E.F.P."/>
            <person name="de Sousa W."/>
            <person name="Schenkman S."/>
            <person name="de Vasconcelos A.T.R."/>
        </authorList>
    </citation>
    <scope>NUCLEOTIDE SEQUENCE</scope>
</reference>
<dbReference type="PANTHER" id="PTHR24114:SF2">
    <property type="entry name" value="F-BOX DOMAIN-CONTAINING PROTEIN-RELATED"/>
    <property type="match status" value="1"/>
</dbReference>
<dbReference type="SUPFAM" id="SSF52047">
    <property type="entry name" value="RNI-like"/>
    <property type="match status" value="1"/>
</dbReference>
<name>S9UDR8_9TRYP</name>
<evidence type="ECO:0000256" key="1">
    <source>
        <dbReference type="SAM" id="MobiDB-lite"/>
    </source>
</evidence>
<dbReference type="Proteomes" id="UP000015354">
    <property type="component" value="Unassembled WGS sequence"/>
</dbReference>
<protein>
    <submittedName>
        <fullName evidence="3">Putative leucine-rich repeat protein</fullName>
    </submittedName>
</protein>
<evidence type="ECO:0000313" key="4">
    <source>
        <dbReference type="Proteomes" id="UP000015354"/>
    </source>
</evidence>